<comment type="catalytic activity">
    <reaction evidence="1">
        <text>2 a phenolic donor + H2O2 = 2 a phenolic radical donor + 2 H2O</text>
        <dbReference type="Rhea" id="RHEA:56136"/>
        <dbReference type="ChEBI" id="CHEBI:15377"/>
        <dbReference type="ChEBI" id="CHEBI:16240"/>
        <dbReference type="ChEBI" id="CHEBI:139520"/>
        <dbReference type="ChEBI" id="CHEBI:139521"/>
        <dbReference type="EC" id="1.11.1.7"/>
    </reaction>
</comment>
<dbReference type="PRINTS" id="PR00461">
    <property type="entry name" value="PLPEROXIDASE"/>
</dbReference>
<dbReference type="GO" id="GO:0020037">
    <property type="term" value="F:heme binding"/>
    <property type="evidence" value="ECO:0007669"/>
    <property type="project" value="InterPro"/>
</dbReference>
<dbReference type="GO" id="GO:0006979">
    <property type="term" value="P:response to oxidative stress"/>
    <property type="evidence" value="ECO:0007669"/>
    <property type="project" value="InterPro"/>
</dbReference>
<organism evidence="13 14">
    <name type="scientific">Cephalotus follicularis</name>
    <name type="common">Albany pitcher plant</name>
    <dbReference type="NCBI Taxonomy" id="3775"/>
    <lineage>
        <taxon>Eukaryota</taxon>
        <taxon>Viridiplantae</taxon>
        <taxon>Streptophyta</taxon>
        <taxon>Embryophyta</taxon>
        <taxon>Tracheophyta</taxon>
        <taxon>Spermatophyta</taxon>
        <taxon>Magnoliopsida</taxon>
        <taxon>eudicotyledons</taxon>
        <taxon>Gunneridae</taxon>
        <taxon>Pentapetalae</taxon>
        <taxon>rosids</taxon>
        <taxon>fabids</taxon>
        <taxon>Oxalidales</taxon>
        <taxon>Cephalotaceae</taxon>
        <taxon>Cephalotus</taxon>
    </lineage>
</organism>
<proteinExistence type="inferred from homology"/>
<dbReference type="Pfam" id="PF00141">
    <property type="entry name" value="peroxidase"/>
    <property type="match status" value="1"/>
</dbReference>
<keyword evidence="5 13" id="KW-0575">Peroxidase</keyword>
<dbReference type="GO" id="GO:0140825">
    <property type="term" value="F:lactoperoxidase activity"/>
    <property type="evidence" value="ECO:0007669"/>
    <property type="project" value="UniProtKB-EC"/>
</dbReference>
<feature type="transmembrane region" description="Helical" evidence="11">
    <location>
        <begin position="56"/>
        <end position="77"/>
    </location>
</feature>
<dbReference type="GO" id="GO:0046872">
    <property type="term" value="F:metal ion binding"/>
    <property type="evidence" value="ECO:0007669"/>
    <property type="project" value="UniProtKB-KW"/>
</dbReference>
<dbReference type="EMBL" id="BDDD01007513">
    <property type="protein sequence ID" value="GAV91486.1"/>
    <property type="molecule type" value="Genomic_DNA"/>
</dbReference>
<dbReference type="InParanoid" id="A0A1Q3DG30"/>
<evidence type="ECO:0000256" key="9">
    <source>
        <dbReference type="ARBA" id="ARBA00023004"/>
    </source>
</evidence>
<dbReference type="AlphaFoldDB" id="A0A1Q3DG30"/>
<dbReference type="EC" id="1.11.1.7" evidence="4"/>
<keyword evidence="6" id="KW-0349">Heme</keyword>
<dbReference type="STRING" id="3775.A0A1Q3DG30"/>
<dbReference type="PANTHER" id="PTHR31388">
    <property type="entry name" value="PEROXIDASE 72-RELATED"/>
    <property type="match status" value="1"/>
</dbReference>
<protein>
    <recommendedName>
        <fullName evidence="4">peroxidase</fullName>
        <ecNumber evidence="4">1.11.1.7</ecNumber>
    </recommendedName>
</protein>
<feature type="domain" description="Plant heme peroxidase family profile" evidence="12">
    <location>
        <begin position="4"/>
        <end position="62"/>
    </location>
</feature>
<evidence type="ECO:0000259" key="12">
    <source>
        <dbReference type="PROSITE" id="PS50873"/>
    </source>
</evidence>
<keyword evidence="7" id="KW-0479">Metal-binding</keyword>
<keyword evidence="11" id="KW-0472">Membrane</keyword>
<evidence type="ECO:0000256" key="11">
    <source>
        <dbReference type="SAM" id="Phobius"/>
    </source>
</evidence>
<accession>A0A1Q3DG30</accession>
<evidence type="ECO:0000313" key="13">
    <source>
        <dbReference type="EMBL" id="GAV91486.1"/>
    </source>
</evidence>
<dbReference type="InterPro" id="IPR000823">
    <property type="entry name" value="Peroxidase_pln"/>
</dbReference>
<dbReference type="OrthoDB" id="2113341at2759"/>
<evidence type="ECO:0000256" key="3">
    <source>
        <dbReference type="ARBA" id="ARBA00001970"/>
    </source>
</evidence>
<dbReference type="PROSITE" id="PS50873">
    <property type="entry name" value="PEROXIDASE_4"/>
    <property type="match status" value="1"/>
</dbReference>
<keyword evidence="9" id="KW-0408">Iron</keyword>
<sequence length="128" mass="14268">MVSESGPNLNSVHGFEVIDTIKYILEVACPYSVSCADILAIVARDAVSLVYPFSPIFVYIKLHMVIPVTIISLACLLSQEGKQVVLVTQHQGYQKELKTNNKNLSACFIFLKEHLNNFNKSYCISSKI</sequence>
<evidence type="ECO:0000256" key="6">
    <source>
        <dbReference type="ARBA" id="ARBA00022617"/>
    </source>
</evidence>
<evidence type="ECO:0000256" key="5">
    <source>
        <dbReference type="ARBA" id="ARBA00022559"/>
    </source>
</evidence>
<dbReference type="PANTHER" id="PTHR31388:SF152">
    <property type="entry name" value="PEROXIDASE 20"/>
    <property type="match status" value="1"/>
</dbReference>
<keyword evidence="11" id="KW-0812">Transmembrane</keyword>
<comment type="cofactor">
    <cofactor evidence="3">
        <name>heme b</name>
        <dbReference type="ChEBI" id="CHEBI:60344"/>
    </cofactor>
</comment>
<evidence type="ECO:0000256" key="7">
    <source>
        <dbReference type="ARBA" id="ARBA00022723"/>
    </source>
</evidence>
<keyword evidence="11" id="KW-1133">Transmembrane helix</keyword>
<comment type="similarity">
    <text evidence="10">Belongs to the peroxidase family.</text>
</comment>
<dbReference type="Gene3D" id="1.10.520.10">
    <property type="match status" value="1"/>
</dbReference>
<evidence type="ECO:0000256" key="10">
    <source>
        <dbReference type="RuleBase" id="RU004241"/>
    </source>
</evidence>
<reference evidence="14" key="1">
    <citation type="submission" date="2016-04" db="EMBL/GenBank/DDBJ databases">
        <title>Cephalotus genome sequencing.</title>
        <authorList>
            <person name="Fukushima K."/>
            <person name="Hasebe M."/>
            <person name="Fang X."/>
        </authorList>
    </citation>
    <scope>NUCLEOTIDE SEQUENCE [LARGE SCALE GENOMIC DNA]</scope>
    <source>
        <strain evidence="14">cv. St1</strain>
    </source>
</reference>
<gene>
    <name evidence="13" type="ORF">CFOL_v3_34881</name>
</gene>
<keyword evidence="8" id="KW-0560">Oxidoreductase</keyword>
<dbReference type="InterPro" id="IPR002016">
    <property type="entry name" value="Haem_peroxidase"/>
</dbReference>
<comment type="caution">
    <text evidence="13">The sequence shown here is derived from an EMBL/GenBank/DDBJ whole genome shotgun (WGS) entry which is preliminary data.</text>
</comment>
<evidence type="ECO:0000256" key="1">
    <source>
        <dbReference type="ARBA" id="ARBA00000189"/>
    </source>
</evidence>
<evidence type="ECO:0000256" key="4">
    <source>
        <dbReference type="ARBA" id="ARBA00012313"/>
    </source>
</evidence>
<dbReference type="Proteomes" id="UP000187406">
    <property type="component" value="Unassembled WGS sequence"/>
</dbReference>
<comment type="cofactor">
    <cofactor evidence="2">
        <name>Ca(2+)</name>
        <dbReference type="ChEBI" id="CHEBI:29108"/>
    </cofactor>
</comment>
<keyword evidence="14" id="KW-1185">Reference proteome</keyword>
<evidence type="ECO:0000313" key="14">
    <source>
        <dbReference type="Proteomes" id="UP000187406"/>
    </source>
</evidence>
<dbReference type="InterPro" id="IPR010255">
    <property type="entry name" value="Haem_peroxidase_sf"/>
</dbReference>
<dbReference type="SUPFAM" id="SSF48113">
    <property type="entry name" value="Heme-dependent peroxidases"/>
    <property type="match status" value="1"/>
</dbReference>
<evidence type="ECO:0000256" key="8">
    <source>
        <dbReference type="ARBA" id="ARBA00023002"/>
    </source>
</evidence>
<name>A0A1Q3DG30_CEPFO</name>
<evidence type="ECO:0000256" key="2">
    <source>
        <dbReference type="ARBA" id="ARBA00001913"/>
    </source>
</evidence>